<name>A0A8T0ELM2_ARGBR</name>
<evidence type="ECO:0000259" key="5">
    <source>
        <dbReference type="Pfam" id="PF01094"/>
    </source>
</evidence>
<gene>
    <name evidence="6" type="ORF">HNY73_016090</name>
</gene>
<evidence type="ECO:0000313" key="6">
    <source>
        <dbReference type="EMBL" id="KAF8773425.1"/>
    </source>
</evidence>
<keyword evidence="4" id="KW-0472">Membrane</keyword>
<evidence type="ECO:0000256" key="1">
    <source>
        <dbReference type="ARBA" id="ARBA00004370"/>
    </source>
</evidence>
<evidence type="ECO:0000256" key="4">
    <source>
        <dbReference type="ARBA" id="ARBA00023136"/>
    </source>
</evidence>
<accession>A0A8T0ELM2</accession>
<keyword evidence="7" id="KW-1185">Reference proteome</keyword>
<organism evidence="6 7">
    <name type="scientific">Argiope bruennichi</name>
    <name type="common">Wasp spider</name>
    <name type="synonym">Aranea bruennichi</name>
    <dbReference type="NCBI Taxonomy" id="94029"/>
    <lineage>
        <taxon>Eukaryota</taxon>
        <taxon>Metazoa</taxon>
        <taxon>Ecdysozoa</taxon>
        <taxon>Arthropoda</taxon>
        <taxon>Chelicerata</taxon>
        <taxon>Arachnida</taxon>
        <taxon>Araneae</taxon>
        <taxon>Araneomorphae</taxon>
        <taxon>Entelegynae</taxon>
        <taxon>Araneoidea</taxon>
        <taxon>Araneidae</taxon>
        <taxon>Argiope</taxon>
    </lineage>
</organism>
<dbReference type="Pfam" id="PF01094">
    <property type="entry name" value="ANF_receptor"/>
    <property type="match status" value="1"/>
</dbReference>
<keyword evidence="6" id="KW-0675">Receptor</keyword>
<keyword evidence="3" id="KW-1133">Transmembrane helix</keyword>
<dbReference type="Gene3D" id="3.40.50.2300">
    <property type="match status" value="1"/>
</dbReference>
<comment type="caution">
    <text evidence="6">The sequence shown here is derived from an EMBL/GenBank/DDBJ whole genome shotgun (WGS) entry which is preliminary data.</text>
</comment>
<evidence type="ECO:0000313" key="7">
    <source>
        <dbReference type="Proteomes" id="UP000807504"/>
    </source>
</evidence>
<sequence length="194" mass="22059">MLIGIPRTMPNRKYWIQWSHWSMAQLLKLVTMLFGVFLMNCSNCKVAAETFTIGYMTNMQGRTNTQKQGIVISGAISYALDVVNNNASFLNGHKLRMIYNDTEGDTLIGTYVTIQQWREGAIAFFGPEDSCAVEATVAASLNLPMISYTGDRIRNYELKILKQINSQKSESRVRQGGSRIDYGVRMYRRKSFRS</sequence>
<evidence type="ECO:0000256" key="2">
    <source>
        <dbReference type="ARBA" id="ARBA00022692"/>
    </source>
</evidence>
<dbReference type="EMBL" id="JABXBU010002227">
    <property type="protein sequence ID" value="KAF8773425.1"/>
    <property type="molecule type" value="Genomic_DNA"/>
</dbReference>
<dbReference type="Proteomes" id="UP000807504">
    <property type="component" value="Unassembled WGS sequence"/>
</dbReference>
<dbReference type="InterPro" id="IPR001828">
    <property type="entry name" value="ANF_lig-bd_rcpt"/>
</dbReference>
<reference evidence="6" key="2">
    <citation type="submission" date="2020-06" db="EMBL/GenBank/DDBJ databases">
        <authorList>
            <person name="Sheffer M."/>
        </authorList>
    </citation>
    <scope>NUCLEOTIDE SEQUENCE</scope>
</reference>
<proteinExistence type="predicted"/>
<evidence type="ECO:0000256" key="3">
    <source>
        <dbReference type="ARBA" id="ARBA00022989"/>
    </source>
</evidence>
<dbReference type="SUPFAM" id="SSF53822">
    <property type="entry name" value="Periplasmic binding protein-like I"/>
    <property type="match status" value="1"/>
</dbReference>
<comment type="subcellular location">
    <subcellularLocation>
        <location evidence="1">Membrane</location>
    </subcellularLocation>
</comment>
<keyword evidence="2" id="KW-0812">Transmembrane</keyword>
<feature type="domain" description="Receptor ligand binding region" evidence="5">
    <location>
        <begin position="74"/>
        <end position="150"/>
    </location>
</feature>
<dbReference type="GO" id="GO:0016020">
    <property type="term" value="C:membrane"/>
    <property type="evidence" value="ECO:0007669"/>
    <property type="project" value="UniProtKB-SubCell"/>
</dbReference>
<dbReference type="InterPro" id="IPR028082">
    <property type="entry name" value="Peripla_BP_I"/>
</dbReference>
<dbReference type="AlphaFoldDB" id="A0A8T0ELM2"/>
<protein>
    <submittedName>
        <fullName evidence="6">Receptor-type guanylate cyclase Gyc76C like protein</fullName>
    </submittedName>
</protein>
<reference evidence="6" key="1">
    <citation type="journal article" date="2020" name="bioRxiv">
        <title>Chromosome-level reference genome of the European wasp spider Argiope bruennichi: a resource for studies on range expansion and evolutionary adaptation.</title>
        <authorList>
            <person name="Sheffer M.M."/>
            <person name="Hoppe A."/>
            <person name="Krehenwinkel H."/>
            <person name="Uhl G."/>
            <person name="Kuss A.W."/>
            <person name="Jensen L."/>
            <person name="Jensen C."/>
            <person name="Gillespie R.G."/>
            <person name="Hoff K.J."/>
            <person name="Prost S."/>
        </authorList>
    </citation>
    <scope>NUCLEOTIDE SEQUENCE</scope>
</reference>